<evidence type="ECO:0000313" key="1">
    <source>
        <dbReference type="EMBL" id="ABS51928.1"/>
    </source>
</evidence>
<dbReference type="HOGENOM" id="CLU_503167_0_0_7"/>
<dbReference type="STRING" id="360107.CHAB381_0359"/>
<dbReference type="AlphaFoldDB" id="A7I0C0"/>
<dbReference type="EMBL" id="CP000776">
    <property type="protein sequence ID" value="ABS51928.1"/>
    <property type="molecule type" value="Genomic_DNA"/>
</dbReference>
<gene>
    <name evidence="1" type="ordered locus">CHAB381_0359</name>
</gene>
<keyword evidence="2" id="KW-1185">Reference proteome</keyword>
<reference evidence="2" key="1">
    <citation type="submission" date="2007-07" db="EMBL/GenBank/DDBJ databases">
        <title>Complete genome sequence of Campylobacter hominis ATCC BAA-381, a commensal isolated from the human gastrointestinal tract.</title>
        <authorList>
            <person name="Fouts D.E."/>
            <person name="Mongodin E.F."/>
            <person name="Puiu D."/>
            <person name="Sebastian Y."/>
            <person name="Miller W.G."/>
            <person name="Mandrell R.E."/>
            <person name="Nelson K.E."/>
        </authorList>
    </citation>
    <scope>NUCLEOTIDE SEQUENCE [LARGE SCALE GENOMIC DNA]</scope>
    <source>
        <strain evidence="2">ATCC BAA-381 / LMG 19568 / NCTC 13146 / CH001A</strain>
    </source>
</reference>
<proteinExistence type="predicted"/>
<accession>A7I0C0</accession>
<name>A7I0C0_CAMHC</name>
<dbReference type="KEGG" id="cha:CHAB381_0359"/>
<protein>
    <submittedName>
        <fullName evidence="1">Uncharacterized protein</fullName>
    </submittedName>
</protein>
<sequence length="541" mass="60485">MKNNISDFVSNNENFSTSKNEIKSGLFNTSGVLEGVISKAQAKNYIRKYLNTALFSISANDRAEILEEFDEDQDIVPYDISFRYTYDIKHSPLGLAGGFESNGKIKILTPEYAVILKQIFGTDEFLNVNIIKNLSDTKTALKFENANFEGFSTKNLEILSTNDNDGKIKDVAIKLGNFSLIDQIKIIIDDINTNISYDKAVDFSDIKSLIDINYNSELKIKSAEISGIGGSVKLANITDNAHSNNDGDMMAAKENLKIGEISIFNNVLKNANLAVSIKADKNLVGKFIEASEHVDFLDDKNALNKIFNAFGKGLEMNIDNFSVENSANNSLNFNLMMSLKDLKDIDVNNEEDFINKIAPNFALKGEFNAIPDIKTFLSPYLTATELSTLNDIENSEFFVRNSDKLSLKFAYDPQKIDILINDKISLKQYGGILGIFATRDDAEIQRTATNLMTLLGDVSAYYTSQAQFANNLSDMTNVPLEDEKYLITNNKKCLEIEISGLDIIVKKSLDQYDRICQKLYQDYTVANSLEQGKFSVFQVEP</sequence>
<organism evidence="1 2">
    <name type="scientific">Campylobacter hominis (strain ATCC BAA-381 / DSM 21671 / CCUG 45161 / LMG 19568 / NCTC 13146 / CH001A)</name>
    <dbReference type="NCBI Taxonomy" id="360107"/>
    <lineage>
        <taxon>Bacteria</taxon>
        <taxon>Pseudomonadati</taxon>
        <taxon>Campylobacterota</taxon>
        <taxon>Epsilonproteobacteria</taxon>
        <taxon>Campylobacterales</taxon>
        <taxon>Campylobacteraceae</taxon>
        <taxon>Campylobacter</taxon>
    </lineage>
</organism>
<dbReference type="Proteomes" id="UP000002407">
    <property type="component" value="Chromosome"/>
</dbReference>
<evidence type="ECO:0000313" key="2">
    <source>
        <dbReference type="Proteomes" id="UP000002407"/>
    </source>
</evidence>